<dbReference type="OrthoDB" id="2121828at2759"/>
<feature type="domain" description="Plastocyanin-like" evidence="10">
    <location>
        <begin position="89"/>
        <end position="192"/>
    </location>
</feature>
<evidence type="ECO:0000259" key="10">
    <source>
        <dbReference type="Pfam" id="PF07732"/>
    </source>
</evidence>
<evidence type="ECO:0000256" key="1">
    <source>
        <dbReference type="ARBA" id="ARBA00010609"/>
    </source>
</evidence>
<evidence type="ECO:0000259" key="9">
    <source>
        <dbReference type="Pfam" id="PF07731"/>
    </source>
</evidence>
<dbReference type="Pfam" id="PF07731">
    <property type="entry name" value="Cu-oxidase_2"/>
    <property type="match status" value="1"/>
</dbReference>
<evidence type="ECO:0000256" key="6">
    <source>
        <dbReference type="ARBA" id="ARBA00023180"/>
    </source>
</evidence>
<dbReference type="InterPro" id="IPR011707">
    <property type="entry name" value="Cu-oxidase-like_N"/>
</dbReference>
<dbReference type="PANTHER" id="PTHR11709">
    <property type="entry name" value="MULTI-COPPER OXIDASE"/>
    <property type="match status" value="1"/>
</dbReference>
<comment type="similarity">
    <text evidence="1">Belongs to the multicopper oxidase family.</text>
</comment>
<sequence>MDQKSLIQPSLPQLRRAAWPGSYPRSFWVLVILLPTVICGLSYQYYGEFFGYLRPSLQDVSEEATQYFSSDRVSETIKHHLTLAISWKNLVFTGNDKSPIATIEADEGDILEIVIHNENLLPISIHWFGMHHKLGRTWFDGSSGVTQSPILPRGNRTIIIDTEGNWGLRWFGDHTTTPAVDGLYGTIWIRPNRKHQRPYKLISDDPVDIQNMMDAEHTADHLVLNNWQHKPMDWLLAQLQSEGYNPYCFNSILANGKGRVHCKPDGLEEIDGNKVDANGCVVQKTGAVAYDSCTPSNSDYEIIETRNRRWMMLNIINPGLEHLYSISIDDHDMWVVANDAGFVTPQKVQVLQLNNAQRFTVMIKLDQEPADYAIRFYALSRLQSIQGYAVLRYPHHETGRKLGDPMPRPSEEKSVINLDGTLKRDVTLLDKSLLSPYPRLPPPAGKADITLRFRATGAADPYNPYVTNCSLNGAPWQVFRVLRTPLYILGPHYKFPEPNPIVTGLPLGSTVDIIVENEIPEVLPMYKHNDPVFRLGAGPGKFKWTDVADAERHGVINLHDPPRGYLHDQPANGWLALRWRIDQSAMTMFHVLRLRYFVLGMQVPMFEGDDHWPEVPDEVKEQPRVSFELPEHMGIFD</sequence>
<keyword evidence="3" id="KW-0732">Signal</keyword>
<keyword evidence="2" id="KW-0479">Metal-binding</keyword>
<comment type="caution">
    <text evidence="11">The sequence shown here is derived from an EMBL/GenBank/DDBJ whole genome shotgun (WGS) entry which is preliminary data.</text>
</comment>
<evidence type="ECO:0000256" key="3">
    <source>
        <dbReference type="ARBA" id="ARBA00022729"/>
    </source>
</evidence>
<evidence type="ECO:0000259" key="8">
    <source>
        <dbReference type="Pfam" id="PF00394"/>
    </source>
</evidence>
<evidence type="ECO:0008006" key="13">
    <source>
        <dbReference type="Google" id="ProtNLM"/>
    </source>
</evidence>
<accession>A0A553HXV2</accession>
<keyword evidence="7" id="KW-0812">Transmembrane</keyword>
<keyword evidence="4" id="KW-0560">Oxidoreductase</keyword>
<organism evidence="11 12">
    <name type="scientific">Xylaria flabelliformis</name>
    <dbReference type="NCBI Taxonomy" id="2512241"/>
    <lineage>
        <taxon>Eukaryota</taxon>
        <taxon>Fungi</taxon>
        <taxon>Dikarya</taxon>
        <taxon>Ascomycota</taxon>
        <taxon>Pezizomycotina</taxon>
        <taxon>Sordariomycetes</taxon>
        <taxon>Xylariomycetidae</taxon>
        <taxon>Xylariales</taxon>
        <taxon>Xylariaceae</taxon>
        <taxon>Xylaria</taxon>
    </lineage>
</organism>
<protein>
    <recommendedName>
        <fullName evidence="13">Plastocyanin-like domain-containing protein</fullName>
    </recommendedName>
</protein>
<proteinExistence type="inferred from homology"/>
<dbReference type="GO" id="GO:0005507">
    <property type="term" value="F:copper ion binding"/>
    <property type="evidence" value="ECO:0007669"/>
    <property type="project" value="InterPro"/>
</dbReference>
<evidence type="ECO:0000313" key="12">
    <source>
        <dbReference type="Proteomes" id="UP000319160"/>
    </source>
</evidence>
<dbReference type="Pfam" id="PF00394">
    <property type="entry name" value="Cu-oxidase"/>
    <property type="match status" value="1"/>
</dbReference>
<evidence type="ECO:0000256" key="7">
    <source>
        <dbReference type="SAM" id="Phobius"/>
    </source>
</evidence>
<keyword evidence="5" id="KW-0186">Copper</keyword>
<reference evidence="12" key="1">
    <citation type="submission" date="2019-06" db="EMBL/GenBank/DDBJ databases">
        <title>Draft genome sequence of the griseofulvin-producing fungus Xylaria cubensis strain G536.</title>
        <authorList>
            <person name="Mead M.E."/>
            <person name="Raja H.A."/>
            <person name="Steenwyk J.L."/>
            <person name="Knowles S.L."/>
            <person name="Oberlies N.H."/>
            <person name="Rokas A."/>
        </authorList>
    </citation>
    <scope>NUCLEOTIDE SEQUENCE [LARGE SCALE GENOMIC DNA]</scope>
    <source>
        <strain evidence="12">G536</strain>
    </source>
</reference>
<dbReference type="CDD" id="cd13876">
    <property type="entry name" value="CuRO_2_Abr2_like"/>
    <property type="match status" value="1"/>
</dbReference>
<evidence type="ECO:0000256" key="5">
    <source>
        <dbReference type="ARBA" id="ARBA00023008"/>
    </source>
</evidence>
<dbReference type="InterPro" id="IPR045087">
    <property type="entry name" value="Cu-oxidase_fam"/>
</dbReference>
<feature type="domain" description="Plastocyanin-like" evidence="8">
    <location>
        <begin position="222"/>
        <end position="393"/>
    </location>
</feature>
<dbReference type="Proteomes" id="UP000319160">
    <property type="component" value="Unassembled WGS sequence"/>
</dbReference>
<evidence type="ECO:0000256" key="4">
    <source>
        <dbReference type="ARBA" id="ARBA00023002"/>
    </source>
</evidence>
<keyword evidence="7" id="KW-1133">Transmembrane helix</keyword>
<evidence type="ECO:0000256" key="2">
    <source>
        <dbReference type="ARBA" id="ARBA00022723"/>
    </source>
</evidence>
<dbReference type="Gene3D" id="2.60.40.420">
    <property type="entry name" value="Cupredoxins - blue copper proteins"/>
    <property type="match status" value="3"/>
</dbReference>
<dbReference type="InterPro" id="IPR001117">
    <property type="entry name" value="Cu-oxidase_2nd"/>
</dbReference>
<dbReference type="InterPro" id="IPR008972">
    <property type="entry name" value="Cupredoxin"/>
</dbReference>
<keyword evidence="6" id="KW-0325">Glycoprotein</keyword>
<evidence type="ECO:0000313" key="11">
    <source>
        <dbReference type="EMBL" id="TRX92783.1"/>
    </source>
</evidence>
<dbReference type="SUPFAM" id="SSF49503">
    <property type="entry name" value="Cupredoxins"/>
    <property type="match status" value="3"/>
</dbReference>
<dbReference type="Pfam" id="PF07732">
    <property type="entry name" value="Cu-oxidase_3"/>
    <property type="match status" value="1"/>
</dbReference>
<feature type="domain" description="Plastocyanin-like" evidence="9">
    <location>
        <begin position="495"/>
        <end position="608"/>
    </location>
</feature>
<feature type="transmembrane region" description="Helical" evidence="7">
    <location>
        <begin position="26"/>
        <end position="46"/>
    </location>
</feature>
<keyword evidence="7" id="KW-0472">Membrane</keyword>
<dbReference type="PANTHER" id="PTHR11709:SF488">
    <property type="entry name" value="LACCASE-RELATED"/>
    <property type="match status" value="1"/>
</dbReference>
<name>A0A553HXV2_9PEZI</name>
<dbReference type="STRING" id="2512241.A0A553HXV2"/>
<dbReference type="GO" id="GO:0016491">
    <property type="term" value="F:oxidoreductase activity"/>
    <property type="evidence" value="ECO:0007669"/>
    <property type="project" value="UniProtKB-KW"/>
</dbReference>
<dbReference type="InterPro" id="IPR011706">
    <property type="entry name" value="Cu-oxidase_C"/>
</dbReference>
<keyword evidence="12" id="KW-1185">Reference proteome</keyword>
<gene>
    <name evidence="11" type="ORF">FHL15_006189</name>
</gene>
<dbReference type="AlphaFoldDB" id="A0A553HXV2"/>
<dbReference type="EMBL" id="VFLP01000033">
    <property type="protein sequence ID" value="TRX92783.1"/>
    <property type="molecule type" value="Genomic_DNA"/>
</dbReference>